<dbReference type="WBParaSite" id="TCONS_00010553.p1">
    <property type="protein sequence ID" value="TCONS_00010553.p1"/>
    <property type="gene ID" value="XLOC_003816"/>
</dbReference>
<keyword evidence="3 8" id="KW-0378">Hydrolase</keyword>
<dbReference type="Gene3D" id="3.40.390.10">
    <property type="entry name" value="Collagenase (Catalytic Domain)"/>
    <property type="match status" value="1"/>
</dbReference>
<dbReference type="GO" id="GO:0006508">
    <property type="term" value="P:proteolysis"/>
    <property type="evidence" value="ECO:0007669"/>
    <property type="project" value="UniProtKB-KW"/>
</dbReference>
<keyword evidence="9" id="KW-1133">Transmembrane helix</keyword>
<dbReference type="GO" id="GO:0004222">
    <property type="term" value="F:metalloendopeptidase activity"/>
    <property type="evidence" value="ECO:0007669"/>
    <property type="project" value="UniProtKB-UniRule"/>
</dbReference>
<keyword evidence="11" id="KW-1185">Reference proteome</keyword>
<feature type="transmembrane region" description="Helical" evidence="9">
    <location>
        <begin position="6"/>
        <end position="26"/>
    </location>
</feature>
<comment type="cofactor">
    <cofactor evidence="8">
        <name>Zn(2+)</name>
        <dbReference type="ChEBI" id="CHEBI:29105"/>
    </cofactor>
    <text evidence="8">Binds 1 zinc ion per subunit.</text>
</comment>
<evidence type="ECO:0000256" key="5">
    <source>
        <dbReference type="ARBA" id="ARBA00023049"/>
    </source>
</evidence>
<evidence type="ECO:0000256" key="9">
    <source>
        <dbReference type="SAM" id="Phobius"/>
    </source>
</evidence>
<dbReference type="InterPro" id="IPR000742">
    <property type="entry name" value="EGF"/>
</dbReference>
<proteinExistence type="predicted"/>
<dbReference type="Proteomes" id="UP000035681">
    <property type="component" value="Unplaced"/>
</dbReference>
<dbReference type="EC" id="3.4.24.-" evidence="8"/>
<evidence type="ECO:0000256" key="2">
    <source>
        <dbReference type="ARBA" id="ARBA00022723"/>
    </source>
</evidence>
<evidence type="ECO:0000259" key="10">
    <source>
        <dbReference type="PROSITE" id="PS51864"/>
    </source>
</evidence>
<dbReference type="AlphaFoldDB" id="A0A0K0E2G3"/>
<dbReference type="WBParaSite" id="SSTP_0000368300.1">
    <property type="protein sequence ID" value="SSTP_0000368300.1"/>
    <property type="gene ID" value="SSTP_0000368300"/>
</dbReference>
<dbReference type="Pfam" id="PF01400">
    <property type="entry name" value="Astacin"/>
    <property type="match status" value="1"/>
</dbReference>
<keyword evidence="9" id="KW-0812">Transmembrane</keyword>
<accession>A0A0K0E2G3</accession>
<keyword evidence="9" id="KW-0472">Membrane</keyword>
<dbReference type="PROSITE" id="PS00022">
    <property type="entry name" value="EGF_1"/>
    <property type="match status" value="1"/>
</dbReference>
<dbReference type="InterPro" id="IPR001506">
    <property type="entry name" value="Peptidase_M12A"/>
</dbReference>
<dbReference type="InterPro" id="IPR006026">
    <property type="entry name" value="Peptidase_Metallo"/>
</dbReference>
<keyword evidence="6" id="KW-1015">Disulfide bond</keyword>
<evidence type="ECO:0000256" key="8">
    <source>
        <dbReference type="RuleBase" id="RU361183"/>
    </source>
</evidence>
<protein>
    <recommendedName>
        <fullName evidence="8">Metalloendopeptidase</fullName>
        <ecNumber evidence="8">3.4.24.-</ecNumber>
    </recommendedName>
</protein>
<keyword evidence="1 8" id="KW-0645">Protease</keyword>
<evidence type="ECO:0000313" key="12">
    <source>
        <dbReference type="WBParaSite" id="SSTP_0000368300.1"/>
    </source>
</evidence>
<evidence type="ECO:0000256" key="4">
    <source>
        <dbReference type="ARBA" id="ARBA00022833"/>
    </source>
</evidence>
<dbReference type="GO" id="GO:0008270">
    <property type="term" value="F:zinc ion binding"/>
    <property type="evidence" value="ECO:0007669"/>
    <property type="project" value="InterPro"/>
</dbReference>
<evidence type="ECO:0000256" key="6">
    <source>
        <dbReference type="ARBA" id="ARBA00023157"/>
    </source>
</evidence>
<name>A0A0K0E2G3_STRER</name>
<evidence type="ECO:0000256" key="3">
    <source>
        <dbReference type="ARBA" id="ARBA00022801"/>
    </source>
</evidence>
<evidence type="ECO:0000313" key="11">
    <source>
        <dbReference type="Proteomes" id="UP000035681"/>
    </source>
</evidence>
<evidence type="ECO:0000256" key="7">
    <source>
        <dbReference type="PROSITE-ProRule" id="PRU01211"/>
    </source>
</evidence>
<feature type="domain" description="Peptidase M12A" evidence="10">
    <location>
        <begin position="37"/>
        <end position="235"/>
    </location>
</feature>
<keyword evidence="4 8" id="KW-0862">Zinc</keyword>
<dbReference type="InterPro" id="IPR024079">
    <property type="entry name" value="MetalloPept_cat_dom_sf"/>
</dbReference>
<dbReference type="PROSITE" id="PS51864">
    <property type="entry name" value="ASTACIN"/>
    <property type="match status" value="1"/>
</dbReference>
<dbReference type="PRINTS" id="PR00480">
    <property type="entry name" value="ASTACIN"/>
</dbReference>
<dbReference type="SUPFAM" id="SSF55486">
    <property type="entry name" value="Metalloproteases ('zincins'), catalytic domain"/>
    <property type="match status" value="1"/>
</dbReference>
<dbReference type="PANTHER" id="PTHR10127">
    <property type="entry name" value="DISCOIDIN, CUB, EGF, LAMININ , AND ZINC METALLOPROTEASE DOMAIN CONTAINING"/>
    <property type="match status" value="1"/>
</dbReference>
<comment type="caution">
    <text evidence="7">Lacks conserved residue(s) required for the propagation of feature annotation.</text>
</comment>
<dbReference type="SMART" id="SM00235">
    <property type="entry name" value="ZnMc"/>
    <property type="match status" value="1"/>
</dbReference>
<dbReference type="PANTHER" id="PTHR10127:SF780">
    <property type="entry name" value="METALLOENDOPEPTIDASE"/>
    <property type="match status" value="1"/>
</dbReference>
<reference evidence="12" key="1">
    <citation type="submission" date="2015-08" db="UniProtKB">
        <authorList>
            <consortium name="WormBaseParasite"/>
        </authorList>
    </citation>
    <scope>IDENTIFICATION</scope>
</reference>
<organism evidence="12">
    <name type="scientific">Strongyloides stercoralis</name>
    <name type="common">Threadworm</name>
    <dbReference type="NCBI Taxonomy" id="6248"/>
    <lineage>
        <taxon>Eukaryota</taxon>
        <taxon>Metazoa</taxon>
        <taxon>Ecdysozoa</taxon>
        <taxon>Nematoda</taxon>
        <taxon>Chromadorea</taxon>
        <taxon>Rhabditida</taxon>
        <taxon>Tylenchina</taxon>
        <taxon>Panagrolaimomorpha</taxon>
        <taxon>Strongyloidoidea</taxon>
        <taxon>Strongyloididae</taxon>
        <taxon>Strongyloides</taxon>
    </lineage>
</organism>
<keyword evidence="2 8" id="KW-0479">Metal-binding</keyword>
<sequence>MFLLYIKYILILFHSFFINFIFLQYVPKIHYKDNKKLFVYDDVRIHNWPPVIGYYVDNLLKKERVEEALNLIQQKTCFKFKEYKVIVPGRKGLNFLKNFKCDYVSFERDFRKYYENNVYLSPFCQDKIGAIQQMTMKVIGFYDIHNRPDRDNYIDVIYSNIEKKYLKYFDKIYPFVPLAETAFDFGSALHYNVDIYSNKYKPIIVSKIDYYYNMLGQQKELSFNDYKLINTYYCSDNCINETNFCLNSGYLNPHNCTQCICPPNFIGERCEEIEKSEDEECGDIHLWADDVEKQLIILRDYICNYYIKSKPNTKIKIILEEIDTVEYKPCNSDVGFQIKYIKDKGSTGLCLCGKYNNITLISEDNTVFIQYVGWTFNDKVVVKYQEISEV</sequence>
<evidence type="ECO:0000256" key="1">
    <source>
        <dbReference type="ARBA" id="ARBA00022670"/>
    </source>
</evidence>
<keyword evidence="5 8" id="KW-0482">Metalloprotease</keyword>